<dbReference type="OrthoDB" id="3501153at2759"/>
<name>A0A2J6PV22_9HELO</name>
<dbReference type="PANTHER" id="PTHR35896:SF3">
    <property type="entry name" value="MAJOR FACILITATOR SUPERFAMILY TRANSPORTER"/>
    <property type="match status" value="1"/>
</dbReference>
<evidence type="ECO:0000313" key="2">
    <source>
        <dbReference type="EMBL" id="PMD17887.1"/>
    </source>
</evidence>
<dbReference type="Proteomes" id="UP000235672">
    <property type="component" value="Unassembled WGS sequence"/>
</dbReference>
<keyword evidence="1" id="KW-0472">Membrane</keyword>
<dbReference type="InterPro" id="IPR053008">
    <property type="entry name" value="Phomopsin_biosynth_assoc"/>
</dbReference>
<sequence length="267" mass="30805">MSSTNSSSLLSSRWKDHLIGIFPRKEQHIYDAVAHEDALPASSQTTLFDADAEFASSKSPNKRFLKAIILIFTTTILIVEIIFIILTPKPASLNDTSDVETLPPPYKFTNTSGHAGCGDTAETALARGCMFDNLTISWETPECYHSDIVSSFFSIHDWKFYNDSLGTPIPPTTSITDGHQRWNVKWDFHFTHCVYTWKMMQKAVFERRPLADNILDLEHTRHCMEMLLEKRFPWDDIHTLVHVKWPKCARFEEWDKARWIENLVLPD</sequence>
<dbReference type="PANTHER" id="PTHR35896">
    <property type="entry name" value="IG-LIKE DOMAIN-CONTAINING PROTEIN"/>
    <property type="match status" value="1"/>
</dbReference>
<dbReference type="EMBL" id="KZ613497">
    <property type="protein sequence ID" value="PMD17887.1"/>
    <property type="molecule type" value="Genomic_DNA"/>
</dbReference>
<reference evidence="2 3" key="1">
    <citation type="submission" date="2016-05" db="EMBL/GenBank/DDBJ databases">
        <title>A degradative enzymes factory behind the ericoid mycorrhizal symbiosis.</title>
        <authorList>
            <consortium name="DOE Joint Genome Institute"/>
            <person name="Martino E."/>
            <person name="Morin E."/>
            <person name="Grelet G."/>
            <person name="Kuo A."/>
            <person name="Kohler A."/>
            <person name="Daghino S."/>
            <person name="Barry K."/>
            <person name="Choi C."/>
            <person name="Cichocki N."/>
            <person name="Clum A."/>
            <person name="Copeland A."/>
            <person name="Hainaut M."/>
            <person name="Haridas S."/>
            <person name="Labutti K."/>
            <person name="Lindquist E."/>
            <person name="Lipzen A."/>
            <person name="Khouja H.-R."/>
            <person name="Murat C."/>
            <person name="Ohm R."/>
            <person name="Olson A."/>
            <person name="Spatafora J."/>
            <person name="Veneault-Fourrey C."/>
            <person name="Henrissat B."/>
            <person name="Grigoriev I."/>
            <person name="Martin F."/>
            <person name="Perotto S."/>
        </authorList>
    </citation>
    <scope>NUCLEOTIDE SEQUENCE [LARGE SCALE GENOMIC DNA]</scope>
    <source>
        <strain evidence="2 3">UAMH 7357</strain>
    </source>
</reference>
<keyword evidence="3" id="KW-1185">Reference proteome</keyword>
<accession>A0A2J6PV22</accession>
<protein>
    <submittedName>
        <fullName evidence="2">Uncharacterized protein</fullName>
    </submittedName>
</protein>
<evidence type="ECO:0000256" key="1">
    <source>
        <dbReference type="SAM" id="Phobius"/>
    </source>
</evidence>
<gene>
    <name evidence="2" type="ORF">NA56DRAFT_751903</name>
</gene>
<evidence type="ECO:0000313" key="3">
    <source>
        <dbReference type="Proteomes" id="UP000235672"/>
    </source>
</evidence>
<dbReference type="AlphaFoldDB" id="A0A2J6PV22"/>
<keyword evidence="1" id="KW-1133">Transmembrane helix</keyword>
<organism evidence="2 3">
    <name type="scientific">Hyaloscypha hepaticicola</name>
    <dbReference type="NCBI Taxonomy" id="2082293"/>
    <lineage>
        <taxon>Eukaryota</taxon>
        <taxon>Fungi</taxon>
        <taxon>Dikarya</taxon>
        <taxon>Ascomycota</taxon>
        <taxon>Pezizomycotina</taxon>
        <taxon>Leotiomycetes</taxon>
        <taxon>Helotiales</taxon>
        <taxon>Hyaloscyphaceae</taxon>
        <taxon>Hyaloscypha</taxon>
    </lineage>
</organism>
<keyword evidence="1" id="KW-0812">Transmembrane</keyword>
<feature type="transmembrane region" description="Helical" evidence="1">
    <location>
        <begin position="64"/>
        <end position="86"/>
    </location>
</feature>
<proteinExistence type="predicted"/>